<accession>A0A915J4T0</accession>
<dbReference type="Proteomes" id="UP000887565">
    <property type="component" value="Unplaced"/>
</dbReference>
<protein>
    <submittedName>
        <fullName evidence="2">Uncharacterized protein</fullName>
    </submittedName>
</protein>
<reference evidence="2" key="1">
    <citation type="submission" date="2022-11" db="UniProtKB">
        <authorList>
            <consortium name="WormBaseParasite"/>
        </authorList>
    </citation>
    <scope>IDENTIFICATION</scope>
</reference>
<name>A0A915J4T0_ROMCU</name>
<dbReference type="WBParaSite" id="nRc.2.0.1.t20824-RA">
    <property type="protein sequence ID" value="nRc.2.0.1.t20824-RA"/>
    <property type="gene ID" value="nRc.2.0.1.g20824"/>
</dbReference>
<proteinExistence type="predicted"/>
<organism evidence="1 2">
    <name type="scientific">Romanomermis culicivorax</name>
    <name type="common">Nematode worm</name>
    <dbReference type="NCBI Taxonomy" id="13658"/>
    <lineage>
        <taxon>Eukaryota</taxon>
        <taxon>Metazoa</taxon>
        <taxon>Ecdysozoa</taxon>
        <taxon>Nematoda</taxon>
        <taxon>Enoplea</taxon>
        <taxon>Dorylaimia</taxon>
        <taxon>Mermithida</taxon>
        <taxon>Mermithoidea</taxon>
        <taxon>Mermithidae</taxon>
        <taxon>Romanomermis</taxon>
    </lineage>
</organism>
<evidence type="ECO:0000313" key="2">
    <source>
        <dbReference type="WBParaSite" id="nRc.2.0.1.t20824-RA"/>
    </source>
</evidence>
<dbReference type="AlphaFoldDB" id="A0A915J4T0"/>
<sequence length="72" mass="8032">PRYILFGDSIIRLVQIDNLTTLSVPGASLKRMAKFAHILSILPEGCIIIHFGIKDLIDFDRSTNYKTTNANA</sequence>
<evidence type="ECO:0000313" key="1">
    <source>
        <dbReference type="Proteomes" id="UP000887565"/>
    </source>
</evidence>
<keyword evidence="1" id="KW-1185">Reference proteome</keyword>
<dbReference type="Gene3D" id="3.40.50.12690">
    <property type="match status" value="1"/>
</dbReference>